<proteinExistence type="predicted"/>
<dbReference type="Proteomes" id="UP000030678">
    <property type="component" value="Unassembled WGS sequence"/>
</dbReference>
<dbReference type="HOGENOM" id="CLU_2739816_0_0_1"/>
<protein>
    <submittedName>
        <fullName evidence="2">Uncharacterized protein</fullName>
    </submittedName>
</protein>
<accession>V9DGP1</accession>
<name>V9DGP1_9EURO</name>
<gene>
    <name evidence="2" type="ORF">G647_02256</name>
</gene>
<evidence type="ECO:0000256" key="1">
    <source>
        <dbReference type="SAM" id="MobiDB-lite"/>
    </source>
</evidence>
<reference evidence="2 3" key="1">
    <citation type="submission" date="2013-03" db="EMBL/GenBank/DDBJ databases">
        <title>The Genome Sequence of Cladophialophora carrionii CBS 160.54.</title>
        <authorList>
            <consortium name="The Broad Institute Genomics Platform"/>
            <person name="Cuomo C."/>
            <person name="de Hoog S."/>
            <person name="Gorbushina A."/>
            <person name="Walker B."/>
            <person name="Young S.K."/>
            <person name="Zeng Q."/>
            <person name="Gargeya S."/>
            <person name="Fitzgerald M."/>
            <person name="Haas B."/>
            <person name="Abouelleil A."/>
            <person name="Allen A.W."/>
            <person name="Alvarado L."/>
            <person name="Arachchi H.M."/>
            <person name="Berlin A.M."/>
            <person name="Chapman S.B."/>
            <person name="Gainer-Dewar J."/>
            <person name="Goldberg J."/>
            <person name="Griggs A."/>
            <person name="Gujja S."/>
            <person name="Hansen M."/>
            <person name="Howarth C."/>
            <person name="Imamovic A."/>
            <person name="Ireland A."/>
            <person name="Larimer J."/>
            <person name="McCowan C."/>
            <person name="Murphy C."/>
            <person name="Pearson M."/>
            <person name="Poon T.W."/>
            <person name="Priest M."/>
            <person name="Roberts A."/>
            <person name="Saif S."/>
            <person name="Shea T."/>
            <person name="Sisk P."/>
            <person name="Sykes S."/>
            <person name="Wortman J."/>
            <person name="Nusbaum C."/>
            <person name="Birren B."/>
        </authorList>
    </citation>
    <scope>NUCLEOTIDE SEQUENCE [LARGE SCALE GENOMIC DNA]</scope>
    <source>
        <strain evidence="2 3">CBS 160.54</strain>
    </source>
</reference>
<sequence>MKGLSPLPVWREDVRCEGHCHRGVAGPDRTGDFHHGFQTYFRGLRASCAKAGSVQDSEGRGTRSISCSRTL</sequence>
<dbReference type="GeneID" id="19980749"/>
<dbReference type="RefSeq" id="XP_008724828.1">
    <property type="nucleotide sequence ID" value="XM_008726606.1"/>
</dbReference>
<dbReference type="VEuPathDB" id="FungiDB:G647_02256"/>
<evidence type="ECO:0000313" key="2">
    <source>
        <dbReference type="EMBL" id="ETI25483.1"/>
    </source>
</evidence>
<dbReference type="EMBL" id="KB822703">
    <property type="protein sequence ID" value="ETI25483.1"/>
    <property type="molecule type" value="Genomic_DNA"/>
</dbReference>
<dbReference type="AlphaFoldDB" id="V9DGP1"/>
<evidence type="ECO:0000313" key="3">
    <source>
        <dbReference type="Proteomes" id="UP000030678"/>
    </source>
</evidence>
<feature type="region of interest" description="Disordered" evidence="1">
    <location>
        <begin position="52"/>
        <end position="71"/>
    </location>
</feature>
<organism evidence="2 3">
    <name type="scientific">Cladophialophora carrionii CBS 160.54</name>
    <dbReference type="NCBI Taxonomy" id="1279043"/>
    <lineage>
        <taxon>Eukaryota</taxon>
        <taxon>Fungi</taxon>
        <taxon>Dikarya</taxon>
        <taxon>Ascomycota</taxon>
        <taxon>Pezizomycotina</taxon>
        <taxon>Eurotiomycetes</taxon>
        <taxon>Chaetothyriomycetidae</taxon>
        <taxon>Chaetothyriales</taxon>
        <taxon>Herpotrichiellaceae</taxon>
        <taxon>Cladophialophora</taxon>
    </lineage>
</organism>